<keyword evidence="4 6" id="KW-0472">Membrane</keyword>
<feature type="transmembrane region" description="Helical" evidence="6">
    <location>
        <begin position="53"/>
        <end position="73"/>
    </location>
</feature>
<protein>
    <submittedName>
        <fullName evidence="7">Uncharacterized protein</fullName>
    </submittedName>
</protein>
<evidence type="ECO:0000256" key="3">
    <source>
        <dbReference type="ARBA" id="ARBA00022989"/>
    </source>
</evidence>
<evidence type="ECO:0000256" key="1">
    <source>
        <dbReference type="ARBA" id="ARBA00004141"/>
    </source>
</evidence>
<dbReference type="Proteomes" id="UP001516023">
    <property type="component" value="Unassembled WGS sequence"/>
</dbReference>
<dbReference type="InterPro" id="IPR005178">
    <property type="entry name" value="Ostalpha/TMEM184C"/>
</dbReference>
<feature type="transmembrane region" description="Helical" evidence="6">
    <location>
        <begin position="250"/>
        <end position="269"/>
    </location>
</feature>
<name>A0ABD3QSZ1_9STRA</name>
<accession>A0ABD3QSZ1</accession>
<dbReference type="PANTHER" id="PTHR23423">
    <property type="entry name" value="ORGANIC SOLUTE TRANSPORTER-RELATED"/>
    <property type="match status" value="1"/>
</dbReference>
<dbReference type="AlphaFoldDB" id="A0ABD3QSZ1"/>
<proteinExistence type="predicted"/>
<dbReference type="EMBL" id="JABMIG020000018">
    <property type="protein sequence ID" value="KAL3802656.1"/>
    <property type="molecule type" value="Genomic_DNA"/>
</dbReference>
<keyword evidence="2 6" id="KW-0812">Transmembrane</keyword>
<gene>
    <name evidence="7" type="ORF">HJC23_011980</name>
</gene>
<dbReference type="GO" id="GO:0016020">
    <property type="term" value="C:membrane"/>
    <property type="evidence" value="ECO:0007669"/>
    <property type="project" value="UniProtKB-SubCell"/>
</dbReference>
<organism evidence="7 8">
    <name type="scientific">Cyclotella cryptica</name>
    <dbReference type="NCBI Taxonomy" id="29204"/>
    <lineage>
        <taxon>Eukaryota</taxon>
        <taxon>Sar</taxon>
        <taxon>Stramenopiles</taxon>
        <taxon>Ochrophyta</taxon>
        <taxon>Bacillariophyta</taxon>
        <taxon>Coscinodiscophyceae</taxon>
        <taxon>Thalassiosirophycidae</taxon>
        <taxon>Stephanodiscales</taxon>
        <taxon>Stephanodiscaceae</taxon>
        <taxon>Cyclotella</taxon>
    </lineage>
</organism>
<comment type="caution">
    <text evidence="7">The sequence shown here is derived from an EMBL/GenBank/DDBJ whole genome shotgun (WGS) entry which is preliminary data.</text>
</comment>
<feature type="transmembrane region" description="Helical" evidence="6">
    <location>
        <begin position="154"/>
        <end position="173"/>
    </location>
</feature>
<comment type="subcellular location">
    <subcellularLocation>
        <location evidence="1">Membrane</location>
        <topology evidence="1">Multi-pass membrane protein</topology>
    </subcellularLocation>
</comment>
<keyword evidence="8" id="KW-1185">Reference proteome</keyword>
<dbReference type="Pfam" id="PF03619">
    <property type="entry name" value="Solute_trans_a"/>
    <property type="match status" value="1"/>
</dbReference>
<dbReference type="SMART" id="SM01417">
    <property type="entry name" value="Solute_trans_a"/>
    <property type="match status" value="1"/>
</dbReference>
<feature type="region of interest" description="Disordered" evidence="5">
    <location>
        <begin position="443"/>
        <end position="479"/>
    </location>
</feature>
<sequence length="479" mass="54824">MGDRIDMYKHLLSANGENPQEPGHDSSVITPTVSNTSRLCNTKCLKNYLPRTVAALLALALVGCALGLFPYIAINSAMENNYVHFLYFAAGALVLITIPISVYGIMQHLLNYYMPQVQKFVVRILFMVPIFSIQSWFSLFFHGAYEYIGIFRELYEAFVLSSFVYYIIELLGGEDELVSKLRRKEAKYGKHVFPIRMIFGEWKMGRPFMMNCKYGVLQYVLVKIVATIVIIPLQSKGLYHSGEWSWTSSYAYIAIIMNLSISYALYCLVKLYHATREDLREWNPLGKFLCIKGVIFFTFWQGFTIEVLYSVGVIKGIGDWDPQHVVDGITDFLICFEMVFFAIAHRYAFPHTDYLHYLRRQRSRRSSNSHPTPNLRDDPDTLFLFDQDHNVVDNADNVIIDVEYQPPTVSQLDRPMSVSRALLRSAVPDETFRDIYRMSETAAFGDGNRSSEGRDAEDGRGRQGGRDDLLISMDQAEGI</sequence>
<feature type="transmembrane region" description="Helical" evidence="6">
    <location>
        <begin position="216"/>
        <end position="235"/>
    </location>
</feature>
<feature type="transmembrane region" description="Helical" evidence="6">
    <location>
        <begin position="329"/>
        <end position="349"/>
    </location>
</feature>
<feature type="transmembrane region" description="Helical" evidence="6">
    <location>
        <begin position="85"/>
        <end position="108"/>
    </location>
</feature>
<evidence type="ECO:0000313" key="8">
    <source>
        <dbReference type="Proteomes" id="UP001516023"/>
    </source>
</evidence>
<feature type="transmembrane region" description="Helical" evidence="6">
    <location>
        <begin position="289"/>
        <end position="309"/>
    </location>
</feature>
<evidence type="ECO:0000256" key="2">
    <source>
        <dbReference type="ARBA" id="ARBA00022692"/>
    </source>
</evidence>
<feature type="transmembrane region" description="Helical" evidence="6">
    <location>
        <begin position="120"/>
        <end position="142"/>
    </location>
</feature>
<evidence type="ECO:0000256" key="4">
    <source>
        <dbReference type="ARBA" id="ARBA00023136"/>
    </source>
</evidence>
<feature type="compositionally biased region" description="Basic and acidic residues" evidence="5">
    <location>
        <begin position="449"/>
        <end position="469"/>
    </location>
</feature>
<evidence type="ECO:0000313" key="7">
    <source>
        <dbReference type="EMBL" id="KAL3802656.1"/>
    </source>
</evidence>
<evidence type="ECO:0000256" key="5">
    <source>
        <dbReference type="SAM" id="MobiDB-lite"/>
    </source>
</evidence>
<reference evidence="7 8" key="1">
    <citation type="journal article" date="2020" name="G3 (Bethesda)">
        <title>Improved Reference Genome for Cyclotella cryptica CCMP332, a Model for Cell Wall Morphogenesis, Salinity Adaptation, and Lipid Production in Diatoms (Bacillariophyta).</title>
        <authorList>
            <person name="Roberts W.R."/>
            <person name="Downey K.M."/>
            <person name="Ruck E.C."/>
            <person name="Traller J.C."/>
            <person name="Alverson A.J."/>
        </authorList>
    </citation>
    <scope>NUCLEOTIDE SEQUENCE [LARGE SCALE GENOMIC DNA]</scope>
    <source>
        <strain evidence="7 8">CCMP332</strain>
    </source>
</reference>
<keyword evidence="3 6" id="KW-1133">Transmembrane helix</keyword>
<evidence type="ECO:0000256" key="6">
    <source>
        <dbReference type="SAM" id="Phobius"/>
    </source>
</evidence>